<feature type="compositionally biased region" description="Basic and acidic residues" evidence="1">
    <location>
        <begin position="372"/>
        <end position="382"/>
    </location>
</feature>
<evidence type="ECO:0000256" key="1">
    <source>
        <dbReference type="SAM" id="MobiDB-lite"/>
    </source>
</evidence>
<feature type="compositionally biased region" description="Basic and acidic residues" evidence="1">
    <location>
        <begin position="309"/>
        <end position="343"/>
    </location>
</feature>
<feature type="compositionally biased region" description="Polar residues" evidence="1">
    <location>
        <begin position="471"/>
        <end position="485"/>
    </location>
</feature>
<feature type="compositionally biased region" description="Basic and acidic residues" evidence="1">
    <location>
        <begin position="62"/>
        <end position="72"/>
    </location>
</feature>
<gene>
    <name evidence="2" type="ORF">L207DRAFT_465264</name>
</gene>
<feature type="region of interest" description="Disordered" evidence="1">
    <location>
        <begin position="372"/>
        <end position="455"/>
    </location>
</feature>
<reference evidence="2 3" key="1">
    <citation type="submission" date="2016-04" db="EMBL/GenBank/DDBJ databases">
        <title>A degradative enzymes factory behind the ericoid mycorrhizal symbiosis.</title>
        <authorList>
            <consortium name="DOE Joint Genome Institute"/>
            <person name="Martino E."/>
            <person name="Morin E."/>
            <person name="Grelet G."/>
            <person name="Kuo A."/>
            <person name="Kohler A."/>
            <person name="Daghino S."/>
            <person name="Barry K."/>
            <person name="Choi C."/>
            <person name="Cichocki N."/>
            <person name="Clum A."/>
            <person name="Copeland A."/>
            <person name="Hainaut M."/>
            <person name="Haridas S."/>
            <person name="Labutti K."/>
            <person name="Lindquist E."/>
            <person name="Lipzen A."/>
            <person name="Khouja H.-R."/>
            <person name="Murat C."/>
            <person name="Ohm R."/>
            <person name="Olson A."/>
            <person name="Spatafora J."/>
            <person name="Veneault-Fourrey C."/>
            <person name="Henrissat B."/>
            <person name="Grigoriev I."/>
            <person name="Martin F."/>
            <person name="Perotto S."/>
        </authorList>
    </citation>
    <scope>NUCLEOTIDE SEQUENCE [LARGE SCALE GENOMIC DNA]</scope>
    <source>
        <strain evidence="2 3">F</strain>
    </source>
</reference>
<protein>
    <submittedName>
        <fullName evidence="2">Uncharacterized protein</fullName>
    </submittedName>
</protein>
<feature type="compositionally biased region" description="Basic and acidic residues" evidence="1">
    <location>
        <begin position="105"/>
        <end position="140"/>
    </location>
</feature>
<feature type="compositionally biased region" description="Polar residues" evidence="1">
    <location>
        <begin position="537"/>
        <end position="578"/>
    </location>
</feature>
<feature type="region of interest" description="Disordered" evidence="1">
    <location>
        <begin position="17"/>
        <end position="351"/>
    </location>
</feature>
<feature type="compositionally biased region" description="Pro residues" evidence="1">
    <location>
        <begin position="785"/>
        <end position="795"/>
    </location>
</feature>
<dbReference type="AlphaFoldDB" id="A0A2J6RBB2"/>
<dbReference type="EMBL" id="KZ613951">
    <property type="protein sequence ID" value="PMD35804.1"/>
    <property type="molecule type" value="Genomic_DNA"/>
</dbReference>
<evidence type="ECO:0000313" key="2">
    <source>
        <dbReference type="EMBL" id="PMD35804.1"/>
    </source>
</evidence>
<feature type="compositionally biased region" description="Basic and acidic residues" evidence="1">
    <location>
        <begin position="412"/>
        <end position="421"/>
    </location>
</feature>
<dbReference type="Pfam" id="PF20566">
    <property type="entry name" value="Eap1"/>
    <property type="match status" value="1"/>
</dbReference>
<feature type="compositionally biased region" description="Low complexity" evidence="1">
    <location>
        <begin position="764"/>
        <end position="784"/>
    </location>
</feature>
<organism evidence="2 3">
    <name type="scientific">Hyaloscypha variabilis (strain UAMH 11265 / GT02V1 / F)</name>
    <name type="common">Meliniomyces variabilis</name>
    <dbReference type="NCBI Taxonomy" id="1149755"/>
    <lineage>
        <taxon>Eukaryota</taxon>
        <taxon>Fungi</taxon>
        <taxon>Dikarya</taxon>
        <taxon>Ascomycota</taxon>
        <taxon>Pezizomycotina</taxon>
        <taxon>Leotiomycetes</taxon>
        <taxon>Helotiales</taxon>
        <taxon>Hyaloscyphaceae</taxon>
        <taxon>Hyaloscypha</taxon>
        <taxon>Hyaloscypha variabilis</taxon>
    </lineage>
</organism>
<proteinExistence type="predicted"/>
<sequence>MAIRYTPEELKHLRESPLVVKPPGLPPVEQWMGPPTDTTRNATKPATDRAKNHDSNALVDQTSRRPGAERHISRNSANPEDIILGPPKTSFMSATSIRNSGKTFDSSDRPSLARDVDSRERFSFRGKTGEGEVEKTRDGRNNTLRPKRAEDQDSDGWSTVKPRKSFGTEGAERFNGRMGVDRHRDDRRFKDREDRDLKDRPRGFETFSRDKDGEDQERDVRRNGTGRGRNEPSWFKDRDNTDGPPGPRDRNSNGDRFSDRKGGWRDKERDDRADRGGGDKTADRGDRRWDRDRDQRQEREPEWMDEPAEDKSQIHTAEDFQKWREQQQRKDKAGKTPIEDVAKPDAGASFFGLDKKVETPLEIVETGPDKFLSKWTAPKDDAGQDTGLEPMEGTARAKTMGKASRFTSFFAPKEEPPRRQTEPPTPVPQSHQGDLSALFGGVQISQNNTQSTDRDDKIAFQQLLMKLKKQPSASGLTPPANISYQPQPPPILEMQQSNPMISPEPFQQYRTERQDDNRSNARNSGQNIHELIVQRQIAGSQPTIRPDQSLQELIGQRQNAASQASSRPDQPPSRNNNTEFLMNLMKSAPDPQRSEQMLLRMPHKPTVDRQMQQQMIEREQEMQREAAQRERSASQRRPQGPPGFFDEAAYQRGPLQVHERQGGNPPQPTQILQRPTGPPPGLDLGWDRQGQLPPQHRLAQNIAPPPGLANGPNRGMPMPQPMIPPGFPMGNFPPQEFMSGPPRNVQMQPPPGFSNYPPPPPGFMPQGMFPGPEGMAFGAPFDGRGPPPQGPFRRQ</sequence>
<feature type="compositionally biased region" description="Basic and acidic residues" evidence="1">
    <location>
        <begin position="510"/>
        <end position="519"/>
    </location>
</feature>
<dbReference type="OrthoDB" id="2504266at2759"/>
<name>A0A2J6RBB2_HYAVF</name>
<dbReference type="Proteomes" id="UP000235786">
    <property type="component" value="Unassembled WGS sequence"/>
</dbReference>
<feature type="compositionally biased region" description="Basic and acidic residues" evidence="1">
    <location>
        <begin position="618"/>
        <end position="633"/>
    </location>
</feature>
<feature type="region of interest" description="Disordered" evidence="1">
    <location>
        <begin position="732"/>
        <end position="795"/>
    </location>
</feature>
<evidence type="ECO:0000313" key="3">
    <source>
        <dbReference type="Proteomes" id="UP000235786"/>
    </source>
</evidence>
<feature type="region of interest" description="Disordered" evidence="1">
    <location>
        <begin position="470"/>
        <end position="578"/>
    </location>
</feature>
<feature type="compositionally biased region" description="Basic and acidic residues" evidence="1">
    <location>
        <begin position="170"/>
        <end position="302"/>
    </location>
</feature>
<dbReference type="InterPro" id="IPR046784">
    <property type="entry name" value="Eap1"/>
</dbReference>
<feature type="compositionally biased region" description="Pro residues" evidence="1">
    <location>
        <begin position="748"/>
        <end position="763"/>
    </location>
</feature>
<feature type="region of interest" description="Disordered" evidence="1">
    <location>
        <begin position="618"/>
        <end position="689"/>
    </location>
</feature>
<keyword evidence="3" id="KW-1185">Reference proteome</keyword>
<feature type="compositionally biased region" description="Polar residues" evidence="1">
    <location>
        <begin position="90"/>
        <end position="104"/>
    </location>
</feature>
<accession>A0A2J6RBB2</accession>
<dbReference type="STRING" id="1149755.A0A2J6RBB2"/>